<dbReference type="PANTHER" id="PTHR48081:SF8">
    <property type="entry name" value="ALPHA_BETA HYDROLASE FOLD-3 DOMAIN-CONTAINING PROTEIN-RELATED"/>
    <property type="match status" value="1"/>
</dbReference>
<reference evidence="4" key="1">
    <citation type="submission" date="2016-10" db="EMBL/GenBank/DDBJ databases">
        <authorList>
            <person name="Varghese N."/>
            <person name="Submissions S."/>
        </authorList>
    </citation>
    <scope>NUCLEOTIDE SEQUENCE [LARGE SCALE GENOMIC DNA]</scope>
    <source>
        <strain evidence="4">SUR2</strain>
    </source>
</reference>
<evidence type="ECO:0000313" key="3">
    <source>
        <dbReference type="EMBL" id="SFZ96556.1"/>
    </source>
</evidence>
<evidence type="ECO:0000256" key="1">
    <source>
        <dbReference type="ARBA" id="ARBA00022801"/>
    </source>
</evidence>
<accession>A0A1K2IVU6</accession>
<dbReference type="STRING" id="1612149.SAMN05216324_12160"/>
<dbReference type="OrthoDB" id="9815425at2"/>
<dbReference type="EMBL" id="FPKW01000021">
    <property type="protein sequence ID" value="SFZ96556.1"/>
    <property type="molecule type" value="Genomic_DNA"/>
</dbReference>
<keyword evidence="1" id="KW-0378">Hydrolase</keyword>
<dbReference type="AlphaFoldDB" id="A0A1K2IVU6"/>
<protein>
    <submittedName>
        <fullName evidence="3">Acetyl esterase/lipase</fullName>
    </submittedName>
</protein>
<organism evidence="3 4">
    <name type="scientific">Chryseobacterium limigenitum</name>
    <dbReference type="NCBI Taxonomy" id="1612149"/>
    <lineage>
        <taxon>Bacteria</taxon>
        <taxon>Pseudomonadati</taxon>
        <taxon>Bacteroidota</taxon>
        <taxon>Flavobacteriia</taxon>
        <taxon>Flavobacteriales</taxon>
        <taxon>Weeksellaceae</taxon>
        <taxon>Chryseobacterium group</taxon>
        <taxon>Chryseobacterium</taxon>
    </lineage>
</organism>
<feature type="domain" description="Alpha/beta hydrolase fold-3" evidence="2">
    <location>
        <begin position="159"/>
        <end position="364"/>
    </location>
</feature>
<evidence type="ECO:0000259" key="2">
    <source>
        <dbReference type="Pfam" id="PF07859"/>
    </source>
</evidence>
<dbReference type="InterPro" id="IPR050300">
    <property type="entry name" value="GDXG_lipolytic_enzyme"/>
</dbReference>
<dbReference type="InterPro" id="IPR013094">
    <property type="entry name" value="AB_hydrolase_3"/>
</dbReference>
<dbReference type="Pfam" id="PF07859">
    <property type="entry name" value="Abhydrolase_3"/>
    <property type="match status" value="1"/>
</dbReference>
<name>A0A1K2IVU6_9FLAO</name>
<gene>
    <name evidence="3" type="ORF">SAMN05216324_12160</name>
</gene>
<dbReference type="SUPFAM" id="SSF53474">
    <property type="entry name" value="alpha/beta-Hydrolases"/>
    <property type="match status" value="1"/>
</dbReference>
<evidence type="ECO:0000313" key="4">
    <source>
        <dbReference type="Proteomes" id="UP000182034"/>
    </source>
</evidence>
<dbReference type="PANTHER" id="PTHR48081">
    <property type="entry name" value="AB HYDROLASE SUPERFAMILY PROTEIN C4A8.06C"/>
    <property type="match status" value="1"/>
</dbReference>
<dbReference type="Gene3D" id="3.40.50.1820">
    <property type="entry name" value="alpha/beta hydrolase"/>
    <property type="match status" value="1"/>
</dbReference>
<dbReference type="Proteomes" id="UP000182034">
    <property type="component" value="Unassembled WGS sequence"/>
</dbReference>
<sequence>MYRMVSKKGKLRSRSHHVRISSFVSPNFFFVSSVAKHSITFESRQSNIPIIMKKYILFLILFLISGLSSGQQYHPLTLKEVEKRLLPQFSSMINTPIQDITLEEIKKQRKIDAEIPWPELKNKDSVDVIQSKIPGLNAKDPEIPVTIYKPKNAKNLPILLWFHGGGFIYGTPKWDHQRCADYAVKGNTIVINIDYRFAPEYPFPAALYDAYASLLWATKNAESISGNPKLLAVGGISAGAGISGSLAQYVRDQRGPKISLEILEIPPGDWGMDYPSVIELKRIPGLKSEDFPIIKNYYVGEKGNSKEKYVLPGNIENVSNLPPTVIFVAGADPLRDSGLVYADRLIKAGNFTELHFFSGYAHGMPLPGSMEITLRAINQFLKPK</sequence>
<dbReference type="GO" id="GO:0016787">
    <property type="term" value="F:hydrolase activity"/>
    <property type="evidence" value="ECO:0007669"/>
    <property type="project" value="UniProtKB-KW"/>
</dbReference>
<proteinExistence type="predicted"/>
<dbReference type="InterPro" id="IPR029058">
    <property type="entry name" value="AB_hydrolase_fold"/>
</dbReference>
<keyword evidence="4" id="KW-1185">Reference proteome</keyword>